<accession>A0AAE0CFM4</accession>
<evidence type="ECO:0000313" key="7">
    <source>
        <dbReference type="Proteomes" id="UP001190700"/>
    </source>
</evidence>
<reference evidence="6 7" key="1">
    <citation type="journal article" date="2015" name="Genome Biol. Evol.">
        <title>Comparative Genomics of a Bacterivorous Green Alga Reveals Evolutionary Causalities and Consequences of Phago-Mixotrophic Mode of Nutrition.</title>
        <authorList>
            <person name="Burns J.A."/>
            <person name="Paasch A."/>
            <person name="Narechania A."/>
            <person name="Kim E."/>
        </authorList>
    </citation>
    <scope>NUCLEOTIDE SEQUENCE [LARGE SCALE GENOMIC DNA]</scope>
    <source>
        <strain evidence="6 7">PLY_AMNH</strain>
    </source>
</reference>
<evidence type="ECO:0000256" key="4">
    <source>
        <dbReference type="ARBA" id="ARBA00023242"/>
    </source>
</evidence>
<proteinExistence type="predicted"/>
<comment type="caution">
    <text evidence="6">The sequence shown here is derived from an EMBL/GenBank/DDBJ whole genome shotgun (WGS) entry which is preliminary data.</text>
</comment>
<evidence type="ECO:0000256" key="5">
    <source>
        <dbReference type="SAM" id="MobiDB-lite"/>
    </source>
</evidence>
<feature type="region of interest" description="Disordered" evidence="5">
    <location>
        <begin position="215"/>
        <end position="235"/>
    </location>
</feature>
<dbReference type="GO" id="GO:0005666">
    <property type="term" value="C:RNA polymerase III complex"/>
    <property type="evidence" value="ECO:0007669"/>
    <property type="project" value="InterPro"/>
</dbReference>
<feature type="compositionally biased region" description="Low complexity" evidence="5">
    <location>
        <begin position="19"/>
        <end position="34"/>
    </location>
</feature>
<dbReference type="Proteomes" id="UP001190700">
    <property type="component" value="Unassembled WGS sequence"/>
</dbReference>
<sequence length="286" mass="30763">MAERGVKPDPDVKPVINRAAAAGASGKPASGSAKLTSGGVKKTRFAPKIPTERKKKVAAAEVAEGDSSEQKASVEDIIKQSMEWQSNQGRKPRIDIPGKSLKQSAQVSLGGSGWGSAGDKSGPTEKRKQGTLGRGELLEMEEKPKLVDGKKVKIPPEDRLDKRKYYPTVLREPVMPERHTPVKELNLDTDELGEQMFLMQLPASLPLKLSKEQEEEWQRPAGANPWGGVPNPLQGGAGAAGQMGKLVVYEDGTVKMVLGDIQFDVTKGTTMQCSQQVAALDAESKQ</sequence>
<dbReference type="AlphaFoldDB" id="A0AAE0CFM4"/>
<feature type="compositionally biased region" description="Basic and acidic residues" evidence="5">
    <location>
        <begin position="136"/>
        <end position="154"/>
    </location>
</feature>
<organism evidence="6 7">
    <name type="scientific">Cymbomonas tetramitiformis</name>
    <dbReference type="NCBI Taxonomy" id="36881"/>
    <lineage>
        <taxon>Eukaryota</taxon>
        <taxon>Viridiplantae</taxon>
        <taxon>Chlorophyta</taxon>
        <taxon>Pyramimonadophyceae</taxon>
        <taxon>Pyramimonadales</taxon>
        <taxon>Pyramimonadaceae</taxon>
        <taxon>Cymbomonas</taxon>
    </lineage>
</organism>
<dbReference type="InterPro" id="IPR007811">
    <property type="entry name" value="RPC4"/>
</dbReference>
<dbReference type="GO" id="GO:0003677">
    <property type="term" value="F:DNA binding"/>
    <property type="evidence" value="ECO:0007669"/>
    <property type="project" value="InterPro"/>
</dbReference>
<name>A0AAE0CFM4_9CHLO</name>
<dbReference type="EMBL" id="LGRX02025034">
    <property type="protein sequence ID" value="KAK3253035.1"/>
    <property type="molecule type" value="Genomic_DNA"/>
</dbReference>
<feature type="non-terminal residue" evidence="6">
    <location>
        <position position="286"/>
    </location>
</feature>
<keyword evidence="7" id="KW-1185">Reference proteome</keyword>
<keyword evidence="4" id="KW-0539">Nucleus</keyword>
<dbReference type="PANTHER" id="PTHR13408:SF0">
    <property type="entry name" value="DNA-DIRECTED RNA POLYMERASE III SUBUNIT RPC4"/>
    <property type="match status" value="1"/>
</dbReference>
<feature type="compositionally biased region" description="Basic and acidic residues" evidence="5">
    <location>
        <begin position="1"/>
        <end position="12"/>
    </location>
</feature>
<dbReference type="GO" id="GO:0042797">
    <property type="term" value="P:tRNA transcription by RNA polymerase III"/>
    <property type="evidence" value="ECO:0007669"/>
    <property type="project" value="TreeGrafter"/>
</dbReference>
<comment type="subcellular location">
    <subcellularLocation>
        <location evidence="1">Nucleus</location>
    </subcellularLocation>
</comment>
<feature type="region of interest" description="Disordered" evidence="5">
    <location>
        <begin position="1"/>
        <end position="154"/>
    </location>
</feature>
<evidence type="ECO:0000256" key="2">
    <source>
        <dbReference type="ARBA" id="ARBA00022478"/>
    </source>
</evidence>
<gene>
    <name evidence="6" type="ORF">CYMTET_37695</name>
</gene>
<evidence type="ECO:0000313" key="6">
    <source>
        <dbReference type="EMBL" id="KAK3253035.1"/>
    </source>
</evidence>
<feature type="compositionally biased region" description="Basic and acidic residues" evidence="5">
    <location>
        <begin position="68"/>
        <end position="78"/>
    </location>
</feature>
<protein>
    <submittedName>
        <fullName evidence="6">Uncharacterized protein</fullName>
    </submittedName>
</protein>
<keyword evidence="2" id="KW-0240">DNA-directed RNA polymerase</keyword>
<evidence type="ECO:0000256" key="1">
    <source>
        <dbReference type="ARBA" id="ARBA00004123"/>
    </source>
</evidence>
<keyword evidence="3" id="KW-0804">Transcription</keyword>
<evidence type="ECO:0000256" key="3">
    <source>
        <dbReference type="ARBA" id="ARBA00023163"/>
    </source>
</evidence>
<dbReference type="Pfam" id="PF05132">
    <property type="entry name" value="RNA_pol_Rpc4"/>
    <property type="match status" value="1"/>
</dbReference>
<dbReference type="PANTHER" id="PTHR13408">
    <property type="entry name" value="DNA-DIRECTED RNA POLYMERASE III"/>
    <property type="match status" value="1"/>
</dbReference>